<dbReference type="KEGG" id="ara:Arad_7773"/>
<proteinExistence type="predicted"/>
<dbReference type="HOGENOM" id="CLU_134423_2_0_5"/>
<evidence type="ECO:0000313" key="1">
    <source>
        <dbReference type="EMBL" id="ACM29206.1"/>
    </source>
</evidence>
<reference evidence="1 2" key="1">
    <citation type="journal article" date="2009" name="J. Bacteriol.">
        <title>Genome sequences of three Agrobacterium biovars help elucidate the evolution of multichromosome genomes in bacteria.</title>
        <authorList>
            <person name="Slater S.C."/>
            <person name="Goldman B.S."/>
            <person name="Goodner B."/>
            <person name="Setubal J.C."/>
            <person name="Farrand S.K."/>
            <person name="Nester E.W."/>
            <person name="Burr T.J."/>
            <person name="Banta L."/>
            <person name="Dickerman A.W."/>
            <person name="Paulsen I."/>
            <person name="Otten L."/>
            <person name="Suen G."/>
            <person name="Welch R."/>
            <person name="Almeida N.F."/>
            <person name="Arnold F."/>
            <person name="Burton O.T."/>
            <person name="Du Z."/>
            <person name="Ewing A."/>
            <person name="Godsy E."/>
            <person name="Heisel S."/>
            <person name="Houmiel K.L."/>
            <person name="Jhaveri J."/>
            <person name="Lu J."/>
            <person name="Miller N.M."/>
            <person name="Norton S."/>
            <person name="Chen Q."/>
            <person name="Phoolcharoen W."/>
            <person name="Ohlin V."/>
            <person name="Ondrusek D."/>
            <person name="Pride N."/>
            <person name="Stricklin S.L."/>
            <person name="Sun J."/>
            <person name="Wheeler C."/>
            <person name="Wilson L."/>
            <person name="Zhu H."/>
            <person name="Wood D.W."/>
        </authorList>
    </citation>
    <scope>NUCLEOTIDE SEQUENCE [LARGE SCALE GENOMIC DNA]</scope>
    <source>
        <strain evidence="2">K84 / ATCC BAA-868</strain>
    </source>
</reference>
<name>B9JNS5_RHIR8</name>
<dbReference type="Proteomes" id="UP000001600">
    <property type="component" value="Chromosome 2"/>
</dbReference>
<evidence type="ECO:0008006" key="3">
    <source>
        <dbReference type="Google" id="ProtNLM"/>
    </source>
</evidence>
<evidence type="ECO:0000313" key="2">
    <source>
        <dbReference type="Proteomes" id="UP000001600"/>
    </source>
</evidence>
<accession>B9JNS5</accession>
<dbReference type="InterPro" id="IPR010385">
    <property type="entry name" value="DUF982"/>
</dbReference>
<sequence length="121" mass="13562">MLSGVLVQRLAWNGSCVVTNVLTIRRPCVMKWHTSHQFPALRLVVRGREKYRVIKSVRDAAVTLISDWPSDDGEEYVVAVRTCLDALHDVVPPEAVREALIRAANEERISHISVVASAYPE</sequence>
<organism evidence="1 2">
    <name type="scientific">Rhizobium rhizogenes (strain K84 / ATCC BAA-868)</name>
    <name type="common">Agrobacterium radiobacter</name>
    <dbReference type="NCBI Taxonomy" id="311403"/>
    <lineage>
        <taxon>Bacteria</taxon>
        <taxon>Pseudomonadati</taxon>
        <taxon>Pseudomonadota</taxon>
        <taxon>Alphaproteobacteria</taxon>
        <taxon>Hyphomicrobiales</taxon>
        <taxon>Rhizobiaceae</taxon>
        <taxon>Rhizobium/Agrobacterium group</taxon>
        <taxon>Rhizobium</taxon>
    </lineage>
</organism>
<dbReference type="Gene3D" id="6.10.250.730">
    <property type="match status" value="1"/>
</dbReference>
<dbReference type="EMBL" id="CP000629">
    <property type="protein sequence ID" value="ACM29206.1"/>
    <property type="molecule type" value="Genomic_DNA"/>
</dbReference>
<dbReference type="Pfam" id="PF06169">
    <property type="entry name" value="DUF982"/>
    <property type="match status" value="1"/>
</dbReference>
<dbReference type="eggNOG" id="ENOG503105M">
    <property type="taxonomic scope" value="Bacteria"/>
</dbReference>
<protein>
    <recommendedName>
        <fullName evidence="3">DUF982 domain-containing protein</fullName>
    </recommendedName>
</protein>
<gene>
    <name evidence="1" type="ordered locus">Arad_7773</name>
</gene>
<dbReference type="AlphaFoldDB" id="B9JNS5"/>